<dbReference type="Proteomes" id="UP000176923">
    <property type="component" value="Unassembled WGS sequence"/>
</dbReference>
<dbReference type="GO" id="GO:0016020">
    <property type="term" value="C:membrane"/>
    <property type="evidence" value="ECO:0007669"/>
    <property type="project" value="TreeGrafter"/>
</dbReference>
<proteinExistence type="predicted"/>
<dbReference type="AlphaFoldDB" id="A0A1F5ZX72"/>
<gene>
    <name evidence="3" type="ORF">A3D77_08140</name>
</gene>
<accession>A0A1F5ZX72</accession>
<evidence type="ECO:0000313" key="4">
    <source>
        <dbReference type="Proteomes" id="UP000176923"/>
    </source>
</evidence>
<dbReference type="PRINTS" id="PR00111">
    <property type="entry name" value="ABHYDROLASE"/>
</dbReference>
<evidence type="ECO:0000313" key="3">
    <source>
        <dbReference type="EMBL" id="OGG16637.1"/>
    </source>
</evidence>
<keyword evidence="1" id="KW-0378">Hydrolase</keyword>
<evidence type="ECO:0000256" key="1">
    <source>
        <dbReference type="ARBA" id="ARBA00022801"/>
    </source>
</evidence>
<dbReference type="PANTHER" id="PTHR43798:SF31">
    <property type="entry name" value="AB HYDROLASE SUPERFAMILY PROTEIN YCLE"/>
    <property type="match status" value="1"/>
</dbReference>
<organism evidence="3 4">
    <name type="scientific">Candidatus Gottesmanbacteria bacterium RIFCSPHIGHO2_02_FULL_39_11</name>
    <dbReference type="NCBI Taxonomy" id="1798382"/>
    <lineage>
        <taxon>Bacteria</taxon>
        <taxon>Candidatus Gottesmaniibacteriota</taxon>
    </lineage>
</organism>
<dbReference type="InterPro" id="IPR050266">
    <property type="entry name" value="AB_hydrolase_sf"/>
</dbReference>
<dbReference type="PANTHER" id="PTHR43798">
    <property type="entry name" value="MONOACYLGLYCEROL LIPASE"/>
    <property type="match status" value="1"/>
</dbReference>
<dbReference type="InterPro" id="IPR000073">
    <property type="entry name" value="AB_hydrolase_1"/>
</dbReference>
<dbReference type="EMBL" id="MFJL01000010">
    <property type="protein sequence ID" value="OGG16637.1"/>
    <property type="molecule type" value="Genomic_DNA"/>
</dbReference>
<comment type="caution">
    <text evidence="3">The sequence shown here is derived from an EMBL/GenBank/DDBJ whole genome shotgun (WGS) entry which is preliminary data.</text>
</comment>
<dbReference type="Pfam" id="PF00561">
    <property type="entry name" value="Abhydrolase_1"/>
    <property type="match status" value="1"/>
</dbReference>
<name>A0A1F5ZX72_9BACT</name>
<dbReference type="SUPFAM" id="SSF53474">
    <property type="entry name" value="alpha/beta-Hydrolases"/>
    <property type="match status" value="1"/>
</dbReference>
<dbReference type="InterPro" id="IPR029058">
    <property type="entry name" value="AB_hydrolase_fold"/>
</dbReference>
<feature type="domain" description="AB hydrolase-1" evidence="2">
    <location>
        <begin position="35"/>
        <end position="132"/>
    </location>
</feature>
<dbReference type="Gene3D" id="3.40.50.1820">
    <property type="entry name" value="alpha/beta hydrolase"/>
    <property type="match status" value="1"/>
</dbReference>
<sequence length="265" mass="30553">MVQWAHFKKYMKFDSHLFKTSSTNLEYIEAGSGDTVLFLHGLGYKGTTYNEVIEQISHSHHVYAPNLHFSVHAQAISSLEEYIDVLQKFIRAKKLKRITIIGHSFGGGIALKLAESNSNISRLILTGTAGLPMSYSIAQFSFLLIVKTWHELKYKKPFSILVRLVWDFSLFTIKLLPHFSKMTQAVTNMTNEEHIQFQNIHIPALLLWGKNDEIFPQSYAERLNHKLTNSKLIIVNGNHDLILFEYQKFNNLFTEYCKQKTGSRN</sequence>
<protein>
    <recommendedName>
        <fullName evidence="2">AB hydrolase-1 domain-containing protein</fullName>
    </recommendedName>
</protein>
<dbReference type="GO" id="GO:0016787">
    <property type="term" value="F:hydrolase activity"/>
    <property type="evidence" value="ECO:0007669"/>
    <property type="project" value="UniProtKB-KW"/>
</dbReference>
<dbReference type="STRING" id="1798382.A3D77_08140"/>
<evidence type="ECO:0000259" key="2">
    <source>
        <dbReference type="Pfam" id="PF00561"/>
    </source>
</evidence>
<reference evidence="3 4" key="1">
    <citation type="journal article" date="2016" name="Nat. Commun.">
        <title>Thousands of microbial genomes shed light on interconnected biogeochemical processes in an aquifer system.</title>
        <authorList>
            <person name="Anantharaman K."/>
            <person name="Brown C.T."/>
            <person name="Hug L.A."/>
            <person name="Sharon I."/>
            <person name="Castelle C.J."/>
            <person name="Probst A.J."/>
            <person name="Thomas B.C."/>
            <person name="Singh A."/>
            <person name="Wilkins M.J."/>
            <person name="Karaoz U."/>
            <person name="Brodie E.L."/>
            <person name="Williams K.H."/>
            <person name="Hubbard S.S."/>
            <person name="Banfield J.F."/>
        </authorList>
    </citation>
    <scope>NUCLEOTIDE SEQUENCE [LARGE SCALE GENOMIC DNA]</scope>
</reference>